<dbReference type="InterPro" id="IPR011009">
    <property type="entry name" value="Kinase-like_dom_sf"/>
</dbReference>
<dbReference type="PANTHER" id="PTHR39179">
    <property type="entry name" value="SPORE COAT PROTEIN I"/>
    <property type="match status" value="1"/>
</dbReference>
<dbReference type="RefSeq" id="WP_073540772.1">
    <property type="nucleotide sequence ID" value="NZ_CP018335.1"/>
</dbReference>
<keyword evidence="1" id="KW-0946">Virion</keyword>
<dbReference type="OrthoDB" id="9771902at2"/>
<dbReference type="InterPro" id="IPR014255">
    <property type="entry name" value="Spore_coat_CotS"/>
</dbReference>
<sequence>MIDRYSEKKYLTEYDLCVELFDRFDLKVYDVIPIRKVYMVSSDKGKKIFKKLEYTLDELNFIDELLTYVRSKFPRVVNFVENKEGDIYTIWNGDMYCIMDVVYGRECNFSNPVDLSIAAEGLGEFHLASEGFKTNIQNKYNNGKLIDIFNRRIQEMEFFQNIANIHEKKTEFDEIFIKNSSYYIEQIRKSESMLEESYYYKLCSEEDKIVVCHHDLAYHNILINNNEAYFVDFDYAIIDLKVHDLCNFINKVVKNFAFDIEKAKLIIDSYCNKNTLSNRELEVLYAMLNFPNDFYTISRDYYTKRKDWREEIFLDRLKRKIRYKEDREEFLEEFKNKILIK</sequence>
<dbReference type="NCBIfam" id="TIGR02906">
    <property type="entry name" value="spore_CotS"/>
    <property type="match status" value="1"/>
</dbReference>
<dbReference type="GO" id="GO:0042601">
    <property type="term" value="C:endospore-forming forespore"/>
    <property type="evidence" value="ECO:0007669"/>
    <property type="project" value="TreeGrafter"/>
</dbReference>
<dbReference type="Pfam" id="PF01633">
    <property type="entry name" value="Choline_kinase"/>
    <property type="match status" value="1"/>
</dbReference>
<dbReference type="Gene3D" id="3.90.1200.10">
    <property type="match status" value="1"/>
</dbReference>
<dbReference type="EMBL" id="CP018335">
    <property type="protein sequence ID" value="APM41039.1"/>
    <property type="molecule type" value="Genomic_DNA"/>
</dbReference>
<name>A0A1L5FDE9_CLOKL</name>
<dbReference type="Gene3D" id="3.30.200.20">
    <property type="entry name" value="Phosphorylase Kinase, domain 1"/>
    <property type="match status" value="1"/>
</dbReference>
<gene>
    <name evidence="1" type="ORF">BS101_21195</name>
</gene>
<reference evidence="1 2" key="1">
    <citation type="submission" date="2016-12" db="EMBL/GenBank/DDBJ databases">
        <title>Complete genome sequence of Clostridium kluyveri JZZ isolated from the pit mud of a Chinese flavor liquor-making factory.</title>
        <authorList>
            <person name="Wang Y."/>
        </authorList>
    </citation>
    <scope>NUCLEOTIDE SEQUENCE [LARGE SCALE GENOMIC DNA]</scope>
    <source>
        <strain evidence="1 2">JZZ</strain>
    </source>
</reference>
<proteinExistence type="predicted"/>
<organism evidence="1 2">
    <name type="scientific">Clostridium kluyveri</name>
    <dbReference type="NCBI Taxonomy" id="1534"/>
    <lineage>
        <taxon>Bacteria</taxon>
        <taxon>Bacillati</taxon>
        <taxon>Bacillota</taxon>
        <taxon>Clostridia</taxon>
        <taxon>Eubacteriales</taxon>
        <taxon>Clostridiaceae</taxon>
        <taxon>Clostridium</taxon>
    </lineage>
</organism>
<dbReference type="Proteomes" id="UP000184604">
    <property type="component" value="Chromosome"/>
</dbReference>
<protein>
    <submittedName>
        <fullName evidence="1">Spore coat protein</fullName>
    </submittedName>
</protein>
<dbReference type="InterPro" id="IPR047175">
    <property type="entry name" value="CotS-like"/>
</dbReference>
<accession>A0A1L5FDE9</accession>
<evidence type="ECO:0000313" key="1">
    <source>
        <dbReference type="EMBL" id="APM41039.1"/>
    </source>
</evidence>
<dbReference type="SUPFAM" id="SSF56112">
    <property type="entry name" value="Protein kinase-like (PK-like)"/>
    <property type="match status" value="1"/>
</dbReference>
<dbReference type="PANTHER" id="PTHR39179:SF1">
    <property type="entry name" value="SPORE COAT PROTEIN I"/>
    <property type="match status" value="1"/>
</dbReference>
<evidence type="ECO:0000313" key="2">
    <source>
        <dbReference type="Proteomes" id="UP000184604"/>
    </source>
</evidence>
<dbReference type="AlphaFoldDB" id="A0A1L5FDE9"/>
<keyword evidence="1" id="KW-0167">Capsid protein</keyword>